<dbReference type="EMBL" id="GBXM01000895">
    <property type="protein sequence ID" value="JAI07683.1"/>
    <property type="molecule type" value="Transcribed_RNA"/>
</dbReference>
<name>A0A0E9XY69_ANGAN</name>
<dbReference type="AlphaFoldDB" id="A0A0E9XY69"/>
<proteinExistence type="predicted"/>
<reference evidence="2" key="2">
    <citation type="journal article" date="2015" name="Fish Shellfish Immunol.">
        <title>Early steps in the European eel (Anguilla anguilla)-Vibrio vulnificus interaction in the gills: Role of the RtxA13 toxin.</title>
        <authorList>
            <person name="Callol A."/>
            <person name="Pajuelo D."/>
            <person name="Ebbesson L."/>
            <person name="Teles M."/>
            <person name="MacKenzie S."/>
            <person name="Amaro C."/>
        </authorList>
    </citation>
    <scope>NUCLEOTIDE SEQUENCE</scope>
</reference>
<reference evidence="2" key="1">
    <citation type="submission" date="2014-11" db="EMBL/GenBank/DDBJ databases">
        <authorList>
            <person name="Amaro Gonzalez C."/>
        </authorList>
    </citation>
    <scope>NUCLEOTIDE SEQUENCE</scope>
</reference>
<sequence length="82" mass="8892">MHNVLLAFTSSLDCSVAKVGDVVQGGWLQIRQSPVLTTAQEGTYGDNRMLSGPKTTSEHRGMRCPTRRSSLWDATSAGKRSP</sequence>
<accession>A0A0E9XY69</accession>
<protein>
    <submittedName>
        <fullName evidence="2">Uncharacterized protein</fullName>
    </submittedName>
</protein>
<organism evidence="2">
    <name type="scientific">Anguilla anguilla</name>
    <name type="common">European freshwater eel</name>
    <name type="synonym">Muraena anguilla</name>
    <dbReference type="NCBI Taxonomy" id="7936"/>
    <lineage>
        <taxon>Eukaryota</taxon>
        <taxon>Metazoa</taxon>
        <taxon>Chordata</taxon>
        <taxon>Craniata</taxon>
        <taxon>Vertebrata</taxon>
        <taxon>Euteleostomi</taxon>
        <taxon>Actinopterygii</taxon>
        <taxon>Neopterygii</taxon>
        <taxon>Teleostei</taxon>
        <taxon>Anguilliformes</taxon>
        <taxon>Anguillidae</taxon>
        <taxon>Anguilla</taxon>
    </lineage>
</organism>
<evidence type="ECO:0000313" key="2">
    <source>
        <dbReference type="EMBL" id="JAI07683.1"/>
    </source>
</evidence>
<evidence type="ECO:0000256" key="1">
    <source>
        <dbReference type="SAM" id="MobiDB-lite"/>
    </source>
</evidence>
<feature type="region of interest" description="Disordered" evidence="1">
    <location>
        <begin position="39"/>
        <end position="82"/>
    </location>
</feature>